<evidence type="ECO:0000259" key="2">
    <source>
        <dbReference type="Pfam" id="PF01361"/>
    </source>
</evidence>
<dbReference type="RefSeq" id="WP_188695258.1">
    <property type="nucleotide sequence ID" value="NZ_BMLX01000003.1"/>
</dbReference>
<dbReference type="Proteomes" id="UP000637267">
    <property type="component" value="Unassembled WGS sequence"/>
</dbReference>
<dbReference type="EMBL" id="BMLX01000003">
    <property type="protein sequence ID" value="GGP22273.1"/>
    <property type="molecule type" value="Genomic_DNA"/>
</dbReference>
<evidence type="ECO:0000313" key="3">
    <source>
        <dbReference type="EMBL" id="GGP22273.1"/>
    </source>
</evidence>
<evidence type="ECO:0000313" key="4">
    <source>
        <dbReference type="Proteomes" id="UP000637267"/>
    </source>
</evidence>
<dbReference type="SUPFAM" id="SSF55331">
    <property type="entry name" value="Tautomerase/MIF"/>
    <property type="match status" value="1"/>
</dbReference>
<name>A0ABQ2PB53_9NEIS</name>
<gene>
    <name evidence="3" type="ORF">GCM10010970_24410</name>
</gene>
<accession>A0ABQ2PB53</accession>
<keyword evidence="4" id="KW-1185">Reference proteome</keyword>
<comment type="caution">
    <text evidence="3">The sequence shown here is derived from an EMBL/GenBank/DDBJ whole genome shotgun (WGS) entry which is preliminary data.</text>
</comment>
<protein>
    <submittedName>
        <fullName evidence="3">Tautomerase</fullName>
    </submittedName>
</protein>
<sequence>MPEIIVYAAAGRTSEQKKRLMERITSAVVEEFSVPKEAVVVQVMESALDHKMKGGVLFSDR</sequence>
<reference evidence="4" key="1">
    <citation type="journal article" date="2019" name="Int. J. Syst. Evol. Microbiol.">
        <title>The Global Catalogue of Microorganisms (GCM) 10K type strain sequencing project: providing services to taxonomists for standard genome sequencing and annotation.</title>
        <authorList>
            <consortium name="The Broad Institute Genomics Platform"/>
            <consortium name="The Broad Institute Genome Sequencing Center for Infectious Disease"/>
            <person name="Wu L."/>
            <person name="Ma J."/>
        </authorList>
    </citation>
    <scope>NUCLEOTIDE SEQUENCE [LARGE SCALE GENOMIC DNA]</scope>
    <source>
        <strain evidence="4">CGMCC 1.8859</strain>
    </source>
</reference>
<proteinExistence type="predicted"/>
<evidence type="ECO:0000256" key="1">
    <source>
        <dbReference type="ARBA" id="ARBA00023235"/>
    </source>
</evidence>
<feature type="domain" description="4-oxalocrotonate tautomerase-like" evidence="2">
    <location>
        <begin position="2"/>
        <end position="61"/>
    </location>
</feature>
<dbReference type="InterPro" id="IPR014347">
    <property type="entry name" value="Tautomerase/MIF_sf"/>
</dbReference>
<dbReference type="Gene3D" id="3.30.429.10">
    <property type="entry name" value="Macrophage Migration Inhibitory Factor"/>
    <property type="match status" value="1"/>
</dbReference>
<keyword evidence="1" id="KW-0413">Isomerase</keyword>
<organism evidence="3 4">
    <name type="scientific">Silvimonas iriomotensis</name>
    <dbReference type="NCBI Taxonomy" id="449662"/>
    <lineage>
        <taxon>Bacteria</taxon>
        <taxon>Pseudomonadati</taxon>
        <taxon>Pseudomonadota</taxon>
        <taxon>Betaproteobacteria</taxon>
        <taxon>Neisseriales</taxon>
        <taxon>Chitinibacteraceae</taxon>
        <taxon>Silvimonas</taxon>
    </lineage>
</organism>
<dbReference type="InterPro" id="IPR004370">
    <property type="entry name" value="4-OT-like_dom"/>
</dbReference>
<dbReference type="Pfam" id="PF01361">
    <property type="entry name" value="Tautomerase"/>
    <property type="match status" value="1"/>
</dbReference>